<dbReference type="EMBL" id="BAAAEI010000010">
    <property type="protein sequence ID" value="GAA0356165.1"/>
    <property type="molecule type" value="Genomic_DNA"/>
</dbReference>
<feature type="transmembrane region" description="Helical" evidence="1">
    <location>
        <begin position="95"/>
        <end position="112"/>
    </location>
</feature>
<evidence type="ECO:0000313" key="3">
    <source>
        <dbReference type="Proteomes" id="UP001501757"/>
    </source>
</evidence>
<keyword evidence="1" id="KW-1133">Transmembrane helix</keyword>
<dbReference type="Pfam" id="PF04247">
    <property type="entry name" value="SirB"/>
    <property type="match status" value="1"/>
</dbReference>
<comment type="caution">
    <text evidence="2">The sequence shown here is derived from an EMBL/GenBank/DDBJ whole genome shotgun (WGS) entry which is preliminary data.</text>
</comment>
<dbReference type="InterPro" id="IPR007360">
    <property type="entry name" value="SirB"/>
</dbReference>
<organism evidence="2 3">
    <name type="scientific">Bowmanella denitrificans</name>
    <dbReference type="NCBI Taxonomy" id="366582"/>
    <lineage>
        <taxon>Bacteria</taxon>
        <taxon>Pseudomonadati</taxon>
        <taxon>Pseudomonadota</taxon>
        <taxon>Gammaproteobacteria</taxon>
        <taxon>Alteromonadales</taxon>
        <taxon>Alteromonadaceae</taxon>
        <taxon>Bowmanella</taxon>
    </lineage>
</organism>
<keyword evidence="3" id="KW-1185">Reference proteome</keyword>
<feature type="transmembrane region" description="Helical" evidence="1">
    <location>
        <begin position="27"/>
        <end position="46"/>
    </location>
</feature>
<dbReference type="PIRSF" id="PIRSF005610">
    <property type="entry name" value="SirB"/>
    <property type="match status" value="1"/>
</dbReference>
<dbReference type="PANTHER" id="PTHR39594:SF1">
    <property type="entry name" value="PROTEIN YCHQ"/>
    <property type="match status" value="1"/>
</dbReference>
<keyword evidence="1" id="KW-0472">Membrane</keyword>
<evidence type="ECO:0000256" key="1">
    <source>
        <dbReference type="SAM" id="Phobius"/>
    </source>
</evidence>
<feature type="transmembrane region" description="Helical" evidence="1">
    <location>
        <begin position="119"/>
        <end position="138"/>
    </location>
</feature>
<name>A0ABN0X6R3_9ALTE</name>
<accession>A0ABN0X6R3</accession>
<feature type="transmembrane region" description="Helical" evidence="1">
    <location>
        <begin position="58"/>
        <end position="83"/>
    </location>
</feature>
<reference evidence="2 3" key="1">
    <citation type="journal article" date="2019" name="Int. J. Syst. Evol. Microbiol.">
        <title>The Global Catalogue of Microorganisms (GCM) 10K type strain sequencing project: providing services to taxonomists for standard genome sequencing and annotation.</title>
        <authorList>
            <consortium name="The Broad Institute Genomics Platform"/>
            <consortium name="The Broad Institute Genome Sequencing Center for Infectious Disease"/>
            <person name="Wu L."/>
            <person name="Ma J."/>
        </authorList>
    </citation>
    <scope>NUCLEOTIDE SEQUENCE [LARGE SCALE GENOMIC DNA]</scope>
    <source>
        <strain evidence="2 3">JCM 13378</strain>
    </source>
</reference>
<dbReference type="PANTHER" id="PTHR39594">
    <property type="entry name" value="PROTEIN YCHQ"/>
    <property type="match status" value="1"/>
</dbReference>
<protein>
    <submittedName>
        <fullName evidence="2">SirB2 family protein</fullName>
    </submittedName>
</protein>
<evidence type="ECO:0000313" key="2">
    <source>
        <dbReference type="EMBL" id="GAA0356165.1"/>
    </source>
</evidence>
<proteinExistence type="predicted"/>
<dbReference type="Proteomes" id="UP001501757">
    <property type="component" value="Unassembled WGS sequence"/>
</dbReference>
<keyword evidence="1" id="KW-0812">Transmembrane</keyword>
<gene>
    <name evidence="2" type="ORF">GCM10009092_20510</name>
</gene>
<sequence length="145" mass="16397">MGSGGARSASQYNYNNRVRAMYMMVKHLHLTAIAISLSLFILRFFWQLRGSPMLHKKWVKIVPHVVDTLLLASAVTLCVMIAQYPFVHAWVTEKLMAVLFYILLGLVALKLGRTNTIRWIGFVGAISWLAFAAKVAIFKQPILFS</sequence>